<reference evidence="1 2" key="1">
    <citation type="journal article" date="2007" name="DNA Res.">
        <title>Complete genomic structure of the bloom-forming toxic cyanobacterium Microcystis aeruginosa NIES-843.</title>
        <authorList>
            <person name="Kaneko T."/>
            <person name="Nakajima N."/>
            <person name="Okamoto S."/>
            <person name="Suzuki I."/>
            <person name="Tanabe Y."/>
            <person name="Tamaoki M."/>
            <person name="Nakamura Y."/>
            <person name="Kasai F."/>
            <person name="Watanabe A."/>
            <person name="Kawashima K."/>
            <person name="Kishida Y."/>
            <person name="Ono A."/>
            <person name="Shimizu Y."/>
            <person name="Takahashi C."/>
            <person name="Minami C."/>
            <person name="Fujishiro T."/>
            <person name="Kohara M."/>
            <person name="Katoh M."/>
            <person name="Nakazaki N."/>
            <person name="Nakayama S."/>
            <person name="Yamada M."/>
            <person name="Tabata S."/>
            <person name="Watanabe M.M."/>
        </authorList>
    </citation>
    <scope>NUCLEOTIDE SEQUENCE [LARGE SCALE GENOMIC DNA]</scope>
    <source>
        <strain evidence="2">NIES-843 / IAM M-247</strain>
    </source>
</reference>
<protein>
    <submittedName>
        <fullName evidence="1">Uncharacterized protein</fullName>
    </submittedName>
</protein>
<organism evidence="1 2">
    <name type="scientific">Microcystis aeruginosa (strain NIES-843 / IAM M-2473)</name>
    <dbReference type="NCBI Taxonomy" id="449447"/>
    <lineage>
        <taxon>Bacteria</taxon>
        <taxon>Bacillati</taxon>
        <taxon>Cyanobacteriota</taxon>
        <taxon>Cyanophyceae</taxon>
        <taxon>Oscillatoriophycideae</taxon>
        <taxon>Chroococcales</taxon>
        <taxon>Microcystaceae</taxon>
        <taxon>Microcystis</taxon>
    </lineage>
</organism>
<gene>
    <name evidence="1" type="ordered locus">MAE_23540</name>
</gene>
<dbReference type="PaxDb" id="449447-MAE_23540"/>
<name>B0JH24_MICAN</name>
<evidence type="ECO:0000313" key="2">
    <source>
        <dbReference type="Proteomes" id="UP000001510"/>
    </source>
</evidence>
<evidence type="ECO:0000313" key="1">
    <source>
        <dbReference type="EMBL" id="BAG02176.1"/>
    </source>
</evidence>
<dbReference type="Proteomes" id="UP000001510">
    <property type="component" value="Chromosome"/>
</dbReference>
<dbReference type="AlphaFoldDB" id="B0JH24"/>
<dbReference type="EnsemblBacteria" id="BAG02176">
    <property type="protein sequence ID" value="BAG02176"/>
    <property type="gene ID" value="MAE_23540"/>
</dbReference>
<dbReference type="STRING" id="449447.MAE_23540"/>
<proteinExistence type="predicted"/>
<dbReference type="EMBL" id="AP009552">
    <property type="protein sequence ID" value="BAG02176.1"/>
    <property type="molecule type" value="Genomic_DNA"/>
</dbReference>
<accession>B0JH24</accession>
<keyword evidence="2" id="KW-1185">Reference proteome</keyword>
<dbReference type="HOGENOM" id="CLU_3009237_0_0_3"/>
<sequence length="56" mass="6016">MVGSENHSRSDFFQATFGNRIVTVVPLPGILAISIEPPCSSTHFCTTTKPKPVPAM</sequence>
<dbReference type="KEGG" id="mar:MAE_23540"/>